<dbReference type="AlphaFoldDB" id="A0A446CQK7"/>
<dbReference type="Pfam" id="PF08281">
    <property type="entry name" value="Sigma70_r4_2"/>
    <property type="match status" value="1"/>
</dbReference>
<evidence type="ECO:0000256" key="4">
    <source>
        <dbReference type="ARBA" id="ARBA00023163"/>
    </source>
</evidence>
<sequence length="212" mass="23406">MSAPSPIHPAKRTATASAVREFVDDLLSHYRDLYRHLSYQLRNPDDAADIAQTSFERAYASGLDDAGKNGPGVESSRGLLFRIAHNLCIDEARRRKVARTWLAEHAPLEADRTAPSAEQIVSYRQMAERVAAVLASLPPRRMQVFLLYRAYGHSRAEIAQQLGITEAAVAKHLVRGTLDCSRALRNLHLDTGSDGASDRPQTKYDPATDDGN</sequence>
<dbReference type="PANTHER" id="PTHR43133:SF63">
    <property type="entry name" value="RNA POLYMERASE SIGMA FACTOR FECI-RELATED"/>
    <property type="match status" value="1"/>
</dbReference>
<dbReference type="RefSeq" id="WP_129242488.1">
    <property type="nucleotide sequence ID" value="NZ_UFQC01000021.1"/>
</dbReference>
<keyword evidence="3" id="KW-0731">Sigma factor</keyword>
<dbReference type="InterPro" id="IPR013325">
    <property type="entry name" value="RNA_pol_sigma_r2"/>
</dbReference>
<dbReference type="InterPro" id="IPR007627">
    <property type="entry name" value="RNA_pol_sigma70_r2"/>
</dbReference>
<dbReference type="Gene3D" id="1.10.1740.10">
    <property type="match status" value="1"/>
</dbReference>
<feature type="domain" description="RNA polymerase sigma factor 70 region 4 type 2" evidence="7">
    <location>
        <begin position="128"/>
        <end position="176"/>
    </location>
</feature>
<dbReference type="PANTHER" id="PTHR43133">
    <property type="entry name" value="RNA POLYMERASE ECF-TYPE SIGMA FACTO"/>
    <property type="match status" value="1"/>
</dbReference>
<dbReference type="SUPFAM" id="SSF88659">
    <property type="entry name" value="Sigma3 and sigma4 domains of RNA polymerase sigma factors"/>
    <property type="match status" value="1"/>
</dbReference>
<dbReference type="SUPFAM" id="SSF88946">
    <property type="entry name" value="Sigma2 domain of RNA polymerase sigma factors"/>
    <property type="match status" value="1"/>
</dbReference>
<dbReference type="GO" id="GO:0003677">
    <property type="term" value="F:DNA binding"/>
    <property type="evidence" value="ECO:0007669"/>
    <property type="project" value="InterPro"/>
</dbReference>
<keyword evidence="2" id="KW-0805">Transcription regulation</keyword>
<dbReference type="EMBL" id="UFQC01000021">
    <property type="protein sequence ID" value="SSW70103.1"/>
    <property type="molecule type" value="Genomic_DNA"/>
</dbReference>
<gene>
    <name evidence="8" type="primary">sigE_2</name>
    <name evidence="8" type="ORF">AVE30378_03838</name>
</gene>
<organism evidence="8 9">
    <name type="scientific">Achromobacter veterisilvae</name>
    <dbReference type="NCBI Taxonomy" id="2069367"/>
    <lineage>
        <taxon>Bacteria</taxon>
        <taxon>Pseudomonadati</taxon>
        <taxon>Pseudomonadota</taxon>
        <taxon>Betaproteobacteria</taxon>
        <taxon>Burkholderiales</taxon>
        <taxon>Alcaligenaceae</taxon>
        <taxon>Achromobacter</taxon>
    </lineage>
</organism>
<dbReference type="GO" id="GO:0006352">
    <property type="term" value="P:DNA-templated transcription initiation"/>
    <property type="evidence" value="ECO:0007669"/>
    <property type="project" value="InterPro"/>
</dbReference>
<keyword evidence="4" id="KW-0804">Transcription</keyword>
<evidence type="ECO:0000259" key="7">
    <source>
        <dbReference type="Pfam" id="PF08281"/>
    </source>
</evidence>
<evidence type="ECO:0000313" key="8">
    <source>
        <dbReference type="EMBL" id="SSW70103.1"/>
    </source>
</evidence>
<dbReference type="Gene3D" id="1.10.10.10">
    <property type="entry name" value="Winged helix-like DNA-binding domain superfamily/Winged helix DNA-binding domain"/>
    <property type="match status" value="1"/>
</dbReference>
<evidence type="ECO:0000259" key="6">
    <source>
        <dbReference type="Pfam" id="PF04542"/>
    </source>
</evidence>
<evidence type="ECO:0000256" key="1">
    <source>
        <dbReference type="ARBA" id="ARBA00010641"/>
    </source>
</evidence>
<dbReference type="OrthoDB" id="192021at2"/>
<dbReference type="Proteomes" id="UP000289465">
    <property type="component" value="Unassembled WGS sequence"/>
</dbReference>
<comment type="similarity">
    <text evidence="1">Belongs to the sigma-70 factor family. ECF subfamily.</text>
</comment>
<evidence type="ECO:0000256" key="3">
    <source>
        <dbReference type="ARBA" id="ARBA00023082"/>
    </source>
</evidence>
<dbReference type="InterPro" id="IPR013324">
    <property type="entry name" value="RNA_pol_sigma_r3/r4-like"/>
</dbReference>
<evidence type="ECO:0000256" key="5">
    <source>
        <dbReference type="SAM" id="MobiDB-lite"/>
    </source>
</evidence>
<dbReference type="GO" id="GO:0016987">
    <property type="term" value="F:sigma factor activity"/>
    <property type="evidence" value="ECO:0007669"/>
    <property type="project" value="UniProtKB-KW"/>
</dbReference>
<dbReference type="InterPro" id="IPR036388">
    <property type="entry name" value="WH-like_DNA-bd_sf"/>
</dbReference>
<dbReference type="NCBIfam" id="TIGR02937">
    <property type="entry name" value="sigma70-ECF"/>
    <property type="match status" value="1"/>
</dbReference>
<reference evidence="8 9" key="1">
    <citation type="submission" date="2018-07" db="EMBL/GenBank/DDBJ databases">
        <authorList>
            <person name="Peeters C."/>
        </authorList>
    </citation>
    <scope>NUCLEOTIDE SEQUENCE [LARGE SCALE GENOMIC DNA]</scope>
    <source>
        <strain evidence="8 9">LMG 30378</strain>
    </source>
</reference>
<evidence type="ECO:0000256" key="2">
    <source>
        <dbReference type="ARBA" id="ARBA00023015"/>
    </source>
</evidence>
<feature type="domain" description="RNA polymerase sigma-70 region 2" evidence="6">
    <location>
        <begin position="28"/>
        <end position="96"/>
    </location>
</feature>
<evidence type="ECO:0000313" key="9">
    <source>
        <dbReference type="Proteomes" id="UP000289465"/>
    </source>
</evidence>
<dbReference type="Pfam" id="PF04542">
    <property type="entry name" value="Sigma70_r2"/>
    <property type="match status" value="1"/>
</dbReference>
<dbReference type="InterPro" id="IPR014284">
    <property type="entry name" value="RNA_pol_sigma-70_dom"/>
</dbReference>
<dbReference type="InterPro" id="IPR013249">
    <property type="entry name" value="RNA_pol_sigma70_r4_t2"/>
</dbReference>
<name>A0A446CQK7_9BURK</name>
<dbReference type="InterPro" id="IPR039425">
    <property type="entry name" value="RNA_pol_sigma-70-like"/>
</dbReference>
<accession>A0A446CQK7</accession>
<feature type="region of interest" description="Disordered" evidence="5">
    <location>
        <begin position="189"/>
        <end position="212"/>
    </location>
</feature>
<protein>
    <submittedName>
        <fullName evidence="8">ECF RNA polymerase sigma factor SigE</fullName>
    </submittedName>
</protein>
<proteinExistence type="inferred from homology"/>